<comment type="cofactor">
    <cofactor evidence="1">
        <name>Zn(2+)</name>
        <dbReference type="ChEBI" id="CHEBI:29105"/>
    </cofactor>
</comment>
<protein>
    <submittedName>
        <fullName evidence="4">Peptidase T-Like Protein</fullName>
    </submittedName>
</protein>
<evidence type="ECO:0000313" key="4">
    <source>
        <dbReference type="EMBL" id="AOM83586.1"/>
    </source>
</evidence>
<dbReference type="GO" id="GO:0016787">
    <property type="term" value="F:hydrolase activity"/>
    <property type="evidence" value="ECO:0007669"/>
    <property type="project" value="UniProtKB-KW"/>
</dbReference>
<dbReference type="InterPro" id="IPR008007">
    <property type="entry name" value="Peptidase_M42"/>
</dbReference>
<dbReference type="PANTHER" id="PTHR42994">
    <property type="entry name" value="PEPTIDASE T"/>
    <property type="match status" value="1"/>
</dbReference>
<keyword evidence="3" id="KW-0378">Hydrolase</keyword>
<name>A0A1D7QX56_9BACI</name>
<evidence type="ECO:0000256" key="1">
    <source>
        <dbReference type="ARBA" id="ARBA00001947"/>
    </source>
</evidence>
<keyword evidence="5" id="KW-1185">Reference proteome</keyword>
<dbReference type="Pfam" id="PF05343">
    <property type="entry name" value="Peptidase_M42"/>
    <property type="match status" value="1"/>
</dbReference>
<dbReference type="KEGG" id="bbev:BBEV_2228"/>
<keyword evidence="2" id="KW-0479">Metal-binding</keyword>
<evidence type="ECO:0000256" key="2">
    <source>
        <dbReference type="ARBA" id="ARBA00022723"/>
    </source>
</evidence>
<reference evidence="4 5" key="1">
    <citation type="submission" date="2015-08" db="EMBL/GenBank/DDBJ databases">
        <title>The complete genome sequence of Bacillus beveridgei MLTeJB.</title>
        <authorList>
            <person name="Hanson T.E."/>
            <person name="Mesa C."/>
            <person name="Basesman S.M."/>
            <person name="Oremland R.S."/>
        </authorList>
    </citation>
    <scope>NUCLEOTIDE SEQUENCE [LARGE SCALE GENOMIC DNA]</scope>
    <source>
        <strain evidence="4 5">MLTeJB</strain>
    </source>
</reference>
<dbReference type="Proteomes" id="UP000094463">
    <property type="component" value="Chromosome"/>
</dbReference>
<accession>A0A1D7QX56</accession>
<dbReference type="RefSeq" id="WP_069365553.1">
    <property type="nucleotide sequence ID" value="NZ_CP012502.1"/>
</dbReference>
<dbReference type="OrthoDB" id="8441064at2"/>
<gene>
    <name evidence="4" type="ORF">BBEV_2228</name>
</gene>
<dbReference type="GO" id="GO:0046872">
    <property type="term" value="F:metal ion binding"/>
    <property type="evidence" value="ECO:0007669"/>
    <property type="project" value="UniProtKB-KW"/>
</dbReference>
<evidence type="ECO:0000256" key="3">
    <source>
        <dbReference type="ARBA" id="ARBA00022801"/>
    </source>
</evidence>
<evidence type="ECO:0000313" key="5">
    <source>
        <dbReference type="Proteomes" id="UP000094463"/>
    </source>
</evidence>
<proteinExistence type="predicted"/>
<dbReference type="Gene3D" id="3.40.630.10">
    <property type="entry name" value="Zn peptidases"/>
    <property type="match status" value="1"/>
</dbReference>
<dbReference type="STRING" id="632773.BBEV_2228"/>
<dbReference type="PANTHER" id="PTHR42994:SF2">
    <property type="entry name" value="PEPTIDASE"/>
    <property type="match status" value="1"/>
</dbReference>
<organism evidence="4 5">
    <name type="scientific">Salisediminibacterium beveridgei</name>
    <dbReference type="NCBI Taxonomy" id="632773"/>
    <lineage>
        <taxon>Bacteria</taxon>
        <taxon>Bacillati</taxon>
        <taxon>Bacillota</taxon>
        <taxon>Bacilli</taxon>
        <taxon>Bacillales</taxon>
        <taxon>Bacillaceae</taxon>
        <taxon>Salisediminibacterium</taxon>
    </lineage>
</organism>
<sequence length="463" mass="51694">MKQLEQQLQSYGFMVRVNDEGILDMREESEVNRLFFNQIISQSGLGHAVDSQHKCFTLSEQSELEKAIKQAFNWSYRGNHENSYLFETADDVMLEHLDFSIAGLVRQLNRLGLTTSMSCEGHSSWLPHIRFVSEEIADRAIPFLQAAGIYAKKSEQNHLKIELLSNDQQVFLDAGLYLAQLQPDDVPASRKSLMQERLEQRLREVLAIPGVSGDEGQIRTYVMAALKRLTSDVKVDDYGNVLGSIHYGEKPSRPVILVNAHLDIVRELVPSRKVVETDDIWSSNLGILGADDRAGVAIILEALGRVKQILKASGTIKVIFTVEEEIGLRGAKAVDPSFLRDVDAAIVIDRRGNSDIVTGNSFGDVFCDDEYGKWIESVACIHGHTGWRCVPGGNSDTRIWSSYGINSVNLSAGYQNEHSSQETLDVLAAGDTLKLLTQLLLEQGSLYRTLMTIRRKKRSLLKT</sequence>
<dbReference type="PATRIC" id="fig|632773.3.peg.2347"/>
<dbReference type="AlphaFoldDB" id="A0A1D7QX56"/>
<dbReference type="SUPFAM" id="SSF53187">
    <property type="entry name" value="Zn-dependent exopeptidases"/>
    <property type="match status" value="1"/>
</dbReference>
<dbReference type="EMBL" id="CP012502">
    <property type="protein sequence ID" value="AOM83586.1"/>
    <property type="molecule type" value="Genomic_DNA"/>
</dbReference>